<dbReference type="PRINTS" id="PR01576">
    <property type="entry name" value="PDEFORMYLASE"/>
</dbReference>
<sequence>MKDGIVQIGAPVLRQKAKSVPKKEVGSRRVAKLIARMKTALKKEKFGVAIAASQVGEPLRIFVVAGRVFEPERKASQKVLGSAKPADKVFINPKIIRLSRKKKEMTEGCLSVRKKYGFVKRHEKATVRALDESGDPFIYNGTELLAQIFQHECDHLDGVLYVDRAEEIHDEPEKEK</sequence>
<dbReference type="Gene3D" id="3.90.45.10">
    <property type="entry name" value="Peptide deformylase"/>
    <property type="match status" value="1"/>
</dbReference>
<reference evidence="6 7" key="1">
    <citation type="journal article" date="2015" name="Nature">
        <title>rRNA introns, odd ribosomes, and small enigmatic genomes across a large radiation of phyla.</title>
        <authorList>
            <person name="Brown C.T."/>
            <person name="Hug L.A."/>
            <person name="Thomas B.C."/>
            <person name="Sharon I."/>
            <person name="Castelle C.J."/>
            <person name="Singh A."/>
            <person name="Wilkins M.J."/>
            <person name="Williams K.H."/>
            <person name="Banfield J.F."/>
        </authorList>
    </citation>
    <scope>NUCLEOTIDE SEQUENCE [LARGE SCALE GENOMIC DNA]</scope>
</reference>
<dbReference type="SUPFAM" id="SSF56420">
    <property type="entry name" value="Peptide deformylase"/>
    <property type="match status" value="1"/>
</dbReference>
<dbReference type="NCBIfam" id="TIGR00079">
    <property type="entry name" value="pept_deformyl"/>
    <property type="match status" value="1"/>
</dbReference>
<dbReference type="Pfam" id="PF01327">
    <property type="entry name" value="Pep_deformylase"/>
    <property type="match status" value="1"/>
</dbReference>
<keyword evidence="3 5" id="KW-0378">Hydrolase</keyword>
<name>A0A0G1WHU0_9BACT</name>
<dbReference type="CDD" id="cd00487">
    <property type="entry name" value="Pep_deformylase"/>
    <property type="match status" value="1"/>
</dbReference>
<dbReference type="PIRSF" id="PIRSF004749">
    <property type="entry name" value="Pep_def"/>
    <property type="match status" value="1"/>
</dbReference>
<dbReference type="EMBL" id="LCQQ01000084">
    <property type="protein sequence ID" value="KKW18383.1"/>
    <property type="molecule type" value="Genomic_DNA"/>
</dbReference>
<evidence type="ECO:0000256" key="2">
    <source>
        <dbReference type="ARBA" id="ARBA00022723"/>
    </source>
</evidence>
<dbReference type="AlphaFoldDB" id="A0A0G1WHU0"/>
<comment type="catalytic activity">
    <reaction evidence="5">
        <text>N-terminal N-formyl-L-methionyl-[peptide] + H2O = N-terminal L-methionyl-[peptide] + formate</text>
        <dbReference type="Rhea" id="RHEA:24420"/>
        <dbReference type="Rhea" id="RHEA-COMP:10639"/>
        <dbReference type="Rhea" id="RHEA-COMP:10640"/>
        <dbReference type="ChEBI" id="CHEBI:15377"/>
        <dbReference type="ChEBI" id="CHEBI:15740"/>
        <dbReference type="ChEBI" id="CHEBI:49298"/>
        <dbReference type="ChEBI" id="CHEBI:64731"/>
        <dbReference type="EC" id="3.5.1.88"/>
    </reaction>
</comment>
<evidence type="ECO:0000256" key="4">
    <source>
        <dbReference type="ARBA" id="ARBA00022917"/>
    </source>
</evidence>
<comment type="cofactor">
    <cofactor evidence="5">
        <name>Fe(2+)</name>
        <dbReference type="ChEBI" id="CHEBI:29033"/>
    </cofactor>
    <text evidence="5">Binds 1 Fe(2+) ion.</text>
</comment>
<proteinExistence type="inferred from homology"/>
<dbReference type="GO" id="GO:0042586">
    <property type="term" value="F:peptide deformylase activity"/>
    <property type="evidence" value="ECO:0007669"/>
    <property type="project" value="UniProtKB-UniRule"/>
</dbReference>
<keyword evidence="4 5" id="KW-0648">Protein biosynthesis</keyword>
<feature type="binding site" evidence="5">
    <location>
        <position position="155"/>
    </location>
    <ligand>
        <name>Fe cation</name>
        <dbReference type="ChEBI" id="CHEBI:24875"/>
    </ligand>
</feature>
<evidence type="ECO:0000256" key="5">
    <source>
        <dbReference type="HAMAP-Rule" id="MF_00163"/>
    </source>
</evidence>
<dbReference type="GO" id="GO:0046872">
    <property type="term" value="F:metal ion binding"/>
    <property type="evidence" value="ECO:0007669"/>
    <property type="project" value="UniProtKB-KW"/>
</dbReference>
<dbReference type="HAMAP" id="MF_00163">
    <property type="entry name" value="Pep_deformylase"/>
    <property type="match status" value="1"/>
</dbReference>
<gene>
    <name evidence="5" type="primary">def</name>
    <name evidence="6" type="ORF">UY61_C0084G0006</name>
</gene>
<evidence type="ECO:0000256" key="3">
    <source>
        <dbReference type="ARBA" id="ARBA00022801"/>
    </source>
</evidence>
<comment type="similarity">
    <text evidence="1 5">Belongs to the polypeptide deformylase family.</text>
</comment>
<dbReference type="InterPro" id="IPR023635">
    <property type="entry name" value="Peptide_deformylase"/>
</dbReference>
<dbReference type="PANTHER" id="PTHR10458">
    <property type="entry name" value="PEPTIDE DEFORMYLASE"/>
    <property type="match status" value="1"/>
</dbReference>
<evidence type="ECO:0000313" key="6">
    <source>
        <dbReference type="EMBL" id="KKW18383.1"/>
    </source>
</evidence>
<dbReference type="InterPro" id="IPR036821">
    <property type="entry name" value="Peptide_deformylase_sf"/>
</dbReference>
<organism evidence="6 7">
    <name type="scientific">Candidatus Adlerbacteria bacterium GW2011_GWC1_50_9</name>
    <dbReference type="NCBI Taxonomy" id="1618608"/>
    <lineage>
        <taxon>Bacteria</taxon>
        <taxon>Candidatus Adleribacteriota</taxon>
    </lineage>
</organism>
<accession>A0A0G1WHU0</accession>
<dbReference type="PATRIC" id="fig|1618608.3.peg.944"/>
<dbReference type="EC" id="3.5.1.88" evidence="5"/>
<evidence type="ECO:0000256" key="1">
    <source>
        <dbReference type="ARBA" id="ARBA00010759"/>
    </source>
</evidence>
<feature type="binding site" evidence="5">
    <location>
        <position position="109"/>
    </location>
    <ligand>
        <name>Fe cation</name>
        <dbReference type="ChEBI" id="CHEBI:24875"/>
    </ligand>
</feature>
<dbReference type="PANTHER" id="PTHR10458:SF2">
    <property type="entry name" value="PEPTIDE DEFORMYLASE, MITOCHONDRIAL"/>
    <property type="match status" value="1"/>
</dbReference>
<dbReference type="Proteomes" id="UP000034201">
    <property type="component" value="Unassembled WGS sequence"/>
</dbReference>
<dbReference type="NCBIfam" id="NF001159">
    <property type="entry name" value="PRK00150.1-3"/>
    <property type="match status" value="1"/>
</dbReference>
<comment type="caution">
    <text evidence="6">The sequence shown here is derived from an EMBL/GenBank/DDBJ whole genome shotgun (WGS) entry which is preliminary data.</text>
</comment>
<evidence type="ECO:0000313" key="7">
    <source>
        <dbReference type="Proteomes" id="UP000034201"/>
    </source>
</evidence>
<keyword evidence="5" id="KW-0408">Iron</keyword>
<dbReference type="GO" id="GO:0006412">
    <property type="term" value="P:translation"/>
    <property type="evidence" value="ECO:0007669"/>
    <property type="project" value="UniProtKB-UniRule"/>
</dbReference>
<feature type="active site" evidence="5">
    <location>
        <position position="152"/>
    </location>
</feature>
<keyword evidence="2 5" id="KW-0479">Metal-binding</keyword>
<comment type="function">
    <text evidence="5">Removes the formyl group from the N-terminal Met of newly synthesized proteins. Requires at least a dipeptide for an efficient rate of reaction. N-terminal L-methionine is a prerequisite for activity but the enzyme has broad specificity at other positions.</text>
</comment>
<protein>
    <recommendedName>
        <fullName evidence="5">Peptide deformylase</fullName>
        <shortName evidence="5">PDF</shortName>
        <ecNumber evidence="5">3.5.1.88</ecNumber>
    </recommendedName>
    <alternativeName>
        <fullName evidence="5">Polypeptide deformylase</fullName>
    </alternativeName>
</protein>
<feature type="binding site" evidence="5">
    <location>
        <position position="151"/>
    </location>
    <ligand>
        <name>Fe cation</name>
        <dbReference type="ChEBI" id="CHEBI:24875"/>
    </ligand>
</feature>